<feature type="region of interest" description="Disordered" evidence="8">
    <location>
        <begin position="434"/>
        <end position="481"/>
    </location>
</feature>
<dbReference type="Gene3D" id="2.20.28.60">
    <property type="match status" value="1"/>
</dbReference>
<comment type="caution">
    <text evidence="9">The sequence shown here is derived from an EMBL/GenBank/DDBJ whole genome shotgun (WGS) entry which is preliminary data.</text>
</comment>
<dbReference type="Gene3D" id="1.10.580.10">
    <property type="entry name" value="Citrate Synthase, domain 1"/>
    <property type="match status" value="1"/>
</dbReference>
<feature type="active site" evidence="6">
    <location>
        <position position="314"/>
    </location>
</feature>
<evidence type="ECO:0000256" key="7">
    <source>
        <dbReference type="RuleBase" id="RU000441"/>
    </source>
</evidence>
<dbReference type="PROSITE" id="PS00480">
    <property type="entry name" value="CITRATE_SYNTHASE"/>
    <property type="match status" value="1"/>
</dbReference>
<protein>
    <recommendedName>
        <fullName evidence="5 7">Citrate synthase</fullName>
        <ecNumber evidence="5">2.3.3.16</ecNumber>
    </recommendedName>
</protein>
<feature type="active site" evidence="6">
    <location>
        <position position="372"/>
    </location>
</feature>
<dbReference type="PIRSF" id="PIRSF001369">
    <property type="entry name" value="Citrate_synth"/>
    <property type="match status" value="1"/>
</dbReference>
<dbReference type="InterPro" id="IPR016143">
    <property type="entry name" value="Citrate_synth-like_sm_a-sub"/>
</dbReference>
<evidence type="ECO:0000313" key="9">
    <source>
        <dbReference type="EMBL" id="KAK9804626.1"/>
    </source>
</evidence>
<dbReference type="InterPro" id="IPR016142">
    <property type="entry name" value="Citrate_synth-like_lrg_a-sub"/>
</dbReference>
<dbReference type="GO" id="GO:0036440">
    <property type="term" value="F:citrate synthase activity"/>
    <property type="evidence" value="ECO:0007669"/>
    <property type="project" value="UniProtKB-EC"/>
</dbReference>
<dbReference type="EMBL" id="JALJOQ010000048">
    <property type="protein sequence ID" value="KAK9804626.1"/>
    <property type="molecule type" value="Genomic_DNA"/>
</dbReference>
<evidence type="ECO:0000256" key="8">
    <source>
        <dbReference type="SAM" id="MobiDB-lite"/>
    </source>
</evidence>
<keyword evidence="3" id="KW-0816">Tricarboxylic acid cycle</keyword>
<dbReference type="PRINTS" id="PR00143">
    <property type="entry name" value="CITRTSNTHASE"/>
</dbReference>
<evidence type="ECO:0000256" key="2">
    <source>
        <dbReference type="ARBA" id="ARBA00010566"/>
    </source>
</evidence>
<dbReference type="Gene3D" id="1.10.230.10">
    <property type="entry name" value="Cytochrome P450-Terp, domain 2"/>
    <property type="match status" value="1"/>
</dbReference>
<dbReference type="InterPro" id="IPR024176">
    <property type="entry name" value="Citrate_synthase_bac-typ"/>
</dbReference>
<dbReference type="GO" id="GO:0006099">
    <property type="term" value="P:tricarboxylic acid cycle"/>
    <property type="evidence" value="ECO:0007669"/>
    <property type="project" value="UniProtKB-KW"/>
</dbReference>
<dbReference type="PANTHER" id="PTHR42871:SF1">
    <property type="entry name" value="CITRATE SYNTHASE"/>
    <property type="match status" value="1"/>
</dbReference>
<keyword evidence="4 5" id="KW-0808">Transferase</keyword>
<dbReference type="NCBIfam" id="TIGR01798">
    <property type="entry name" value="cit_synth_I"/>
    <property type="match status" value="1"/>
</dbReference>
<evidence type="ECO:0000256" key="4">
    <source>
        <dbReference type="ARBA" id="ARBA00022679"/>
    </source>
</evidence>
<comment type="pathway">
    <text evidence="1">Carbohydrate metabolism; tricarboxylic acid cycle; isocitrate from oxaloacetate: step 1/2.</text>
</comment>
<gene>
    <name evidence="9" type="ORF">WJX73_000854</name>
</gene>
<dbReference type="InterPro" id="IPR010953">
    <property type="entry name" value="Citrate_synthase_typ-I"/>
</dbReference>
<keyword evidence="10" id="KW-1185">Reference proteome</keyword>
<evidence type="ECO:0000313" key="10">
    <source>
        <dbReference type="Proteomes" id="UP001465755"/>
    </source>
</evidence>
<dbReference type="AlphaFoldDB" id="A0AAW1P624"/>
<dbReference type="GO" id="GO:0005737">
    <property type="term" value="C:cytoplasm"/>
    <property type="evidence" value="ECO:0007669"/>
    <property type="project" value="InterPro"/>
</dbReference>
<dbReference type="SUPFAM" id="SSF48256">
    <property type="entry name" value="Citrate synthase"/>
    <property type="match status" value="1"/>
</dbReference>
<dbReference type="PANTHER" id="PTHR42871">
    <property type="entry name" value="CITRATE SYNTHASE"/>
    <property type="match status" value="1"/>
</dbReference>
<name>A0AAW1P624_9CHLO</name>
<dbReference type="InterPro" id="IPR036969">
    <property type="entry name" value="Citrate_synthase_sf"/>
</dbReference>
<evidence type="ECO:0000256" key="1">
    <source>
        <dbReference type="ARBA" id="ARBA00004751"/>
    </source>
</evidence>
<dbReference type="Pfam" id="PF00285">
    <property type="entry name" value="Citrate_synt"/>
    <property type="match status" value="1"/>
</dbReference>
<accession>A0AAW1P624</accession>
<reference evidence="9 10" key="1">
    <citation type="journal article" date="2024" name="Nat. Commun.">
        <title>Phylogenomics reveals the evolutionary origins of lichenization in chlorophyte algae.</title>
        <authorList>
            <person name="Puginier C."/>
            <person name="Libourel C."/>
            <person name="Otte J."/>
            <person name="Skaloud P."/>
            <person name="Haon M."/>
            <person name="Grisel S."/>
            <person name="Petersen M."/>
            <person name="Berrin J.G."/>
            <person name="Delaux P.M."/>
            <person name="Dal Grande F."/>
            <person name="Keller J."/>
        </authorList>
    </citation>
    <scope>NUCLEOTIDE SEQUENCE [LARGE SCALE GENOMIC DNA]</scope>
    <source>
        <strain evidence="9 10">SAG 2036</strain>
    </source>
</reference>
<dbReference type="InterPro" id="IPR002020">
    <property type="entry name" value="Citrate_synthase"/>
</dbReference>
<feature type="compositionally biased region" description="Polar residues" evidence="8">
    <location>
        <begin position="460"/>
        <end position="471"/>
    </location>
</feature>
<sequence>MDAVQEQHEEEYATIQLPNNRTIKLPFRKDQSGAEFIDIRTLRSSTGVCTFDPGYFSTGSCESSITFIDGGKGILLYRGYDVADLADQGDFVDATHLLLLGELPSAAEKTAFAREITRHTMVHEQLIQFYKGFLHGAHPMALMVGVVGALAAFYPGAANVRDAQERLSACIRLIAKMPTLAAIAYKTSIGQPLVYPRNDLSYAANFLHMMFAVPTERYEVDPVLERAMEVILILHMDHEQNASTSTVRTAGSSQANPFACIASGISCLWGPQHGGANEAVLRMLEEIGSPDNIPSALARAKDKGDAFRLMGFGHRVYKNYDPRAKIMRSVCHDVLDHLDIKNDALLDVAVRLEEEALKDEYFLKRNLFPNVDFYSGIVLRAMGIPVSMFTVLFAVARTVGWVAQWKEMSEEPVTRISRPRQAYHGHMHRLFPTVEQRSGSKGGYDPVSDDAAAGGGANPRRSQGQSRNLSRMVSVKCGVQR</sequence>
<evidence type="ECO:0000256" key="5">
    <source>
        <dbReference type="PIRNR" id="PIRNR001369"/>
    </source>
</evidence>
<organism evidence="9 10">
    <name type="scientific">Symbiochloris irregularis</name>
    <dbReference type="NCBI Taxonomy" id="706552"/>
    <lineage>
        <taxon>Eukaryota</taxon>
        <taxon>Viridiplantae</taxon>
        <taxon>Chlorophyta</taxon>
        <taxon>core chlorophytes</taxon>
        <taxon>Trebouxiophyceae</taxon>
        <taxon>Trebouxiales</taxon>
        <taxon>Trebouxiaceae</taxon>
        <taxon>Symbiochloris</taxon>
    </lineage>
</organism>
<dbReference type="Proteomes" id="UP001465755">
    <property type="component" value="Unassembled WGS sequence"/>
</dbReference>
<dbReference type="CDD" id="cd06114">
    <property type="entry name" value="EcCS_like"/>
    <property type="match status" value="1"/>
</dbReference>
<comment type="catalytic activity">
    <reaction evidence="5">
        <text>oxaloacetate + acetyl-CoA + H2O = citrate + CoA + H(+)</text>
        <dbReference type="Rhea" id="RHEA:16845"/>
        <dbReference type="ChEBI" id="CHEBI:15377"/>
        <dbReference type="ChEBI" id="CHEBI:15378"/>
        <dbReference type="ChEBI" id="CHEBI:16452"/>
        <dbReference type="ChEBI" id="CHEBI:16947"/>
        <dbReference type="ChEBI" id="CHEBI:57287"/>
        <dbReference type="ChEBI" id="CHEBI:57288"/>
        <dbReference type="EC" id="2.3.3.16"/>
    </reaction>
</comment>
<dbReference type="FunFam" id="1.10.230.10:FF:000002">
    <property type="entry name" value="Citrate synthase"/>
    <property type="match status" value="1"/>
</dbReference>
<evidence type="ECO:0000256" key="6">
    <source>
        <dbReference type="PIRSR" id="PIRSR001369-1"/>
    </source>
</evidence>
<evidence type="ECO:0000256" key="3">
    <source>
        <dbReference type="ARBA" id="ARBA00022532"/>
    </source>
</evidence>
<comment type="similarity">
    <text evidence="2 5 7">Belongs to the citrate synthase family.</text>
</comment>
<proteinExistence type="inferred from homology"/>
<dbReference type="InterPro" id="IPR019810">
    <property type="entry name" value="Citrate_synthase_AS"/>
</dbReference>
<dbReference type="EC" id="2.3.3.16" evidence="5"/>
<dbReference type="NCBIfam" id="NF004126">
    <property type="entry name" value="PRK05614.1"/>
    <property type="match status" value="1"/>
</dbReference>